<dbReference type="AlphaFoldDB" id="A0A554LLC7"/>
<organism evidence="2 3">
    <name type="scientific">Candidatus Berkelbacteria bacterium Athens1014_28</name>
    <dbReference type="NCBI Taxonomy" id="2017145"/>
    <lineage>
        <taxon>Bacteria</taxon>
        <taxon>Candidatus Berkelbacteria</taxon>
    </lineage>
</organism>
<sequence length="228" mass="25714">KKAIVACEGSGQEKDDHFRDATKMVEIGSSTVRQVRDWKLDRYACYLIAQNGDSKKQEIALAQTYFAIQTRKQEEFDQLLEDKKRLDLRGEIKKHNVSLAEAAGNAGVVNYGKFQNFGYKGLYGGLDANDIHKKKKLKKTQKILDHMGSEELAANLFRATQADAKLRRDKIKGEERANVTHFAVGQKVRKTIEDLGGTMPEELPSTDGICNSKKRIGNDEKKNKILEK</sequence>
<evidence type="ECO:0000313" key="2">
    <source>
        <dbReference type="EMBL" id="TSC93672.1"/>
    </source>
</evidence>
<proteinExistence type="predicted"/>
<dbReference type="EMBL" id="VMGN01000033">
    <property type="protein sequence ID" value="TSC93672.1"/>
    <property type="molecule type" value="Genomic_DNA"/>
</dbReference>
<name>A0A554LLC7_9BACT</name>
<dbReference type="Proteomes" id="UP000316495">
    <property type="component" value="Unassembled WGS sequence"/>
</dbReference>
<gene>
    <name evidence="2" type="ORF">Athens101428_577</name>
</gene>
<feature type="compositionally biased region" description="Basic and acidic residues" evidence="1">
    <location>
        <begin position="216"/>
        <end position="228"/>
    </location>
</feature>
<accession>A0A554LLC7</accession>
<dbReference type="NCBIfam" id="NF008573">
    <property type="entry name" value="PRK11525.1"/>
    <property type="match status" value="1"/>
</dbReference>
<evidence type="ECO:0000313" key="3">
    <source>
        <dbReference type="Proteomes" id="UP000316495"/>
    </source>
</evidence>
<feature type="region of interest" description="Disordered" evidence="1">
    <location>
        <begin position="197"/>
        <end position="228"/>
    </location>
</feature>
<evidence type="ECO:0000256" key="1">
    <source>
        <dbReference type="SAM" id="MobiDB-lite"/>
    </source>
</evidence>
<feature type="non-terminal residue" evidence="2">
    <location>
        <position position="1"/>
    </location>
</feature>
<comment type="caution">
    <text evidence="2">The sequence shown here is derived from an EMBL/GenBank/DDBJ whole genome shotgun (WGS) entry which is preliminary data.</text>
</comment>
<protein>
    <submittedName>
        <fullName evidence="2">DNA-damage-inducible protein D</fullName>
    </submittedName>
</protein>
<reference evidence="2 3" key="1">
    <citation type="submission" date="2017-07" db="EMBL/GenBank/DDBJ databases">
        <title>Mechanisms for carbon and nitrogen cycling indicate functional differentiation within the Candidate Phyla Radiation.</title>
        <authorList>
            <person name="Danczak R.E."/>
            <person name="Johnston M.D."/>
            <person name="Kenah C."/>
            <person name="Slattery M."/>
            <person name="Wrighton K.C."/>
            <person name="Wilkins M.J."/>
        </authorList>
    </citation>
    <scope>NUCLEOTIDE SEQUENCE [LARGE SCALE GENOMIC DNA]</scope>
    <source>
        <strain evidence="2">Athens1014_28</strain>
    </source>
</reference>